<evidence type="ECO:0000313" key="2">
    <source>
        <dbReference type="Proteomes" id="UP000035503"/>
    </source>
</evidence>
<accession>A0A0G3I400</accession>
<dbReference type="PATRIC" id="fig|1277257.4.peg.1087"/>
<dbReference type="AlphaFoldDB" id="A0A0G3I400"/>
<organism evidence="1 2">
    <name type="scientific">Candidatus Liberibacter africanus PTSAPSY</name>
    <dbReference type="NCBI Taxonomy" id="1277257"/>
    <lineage>
        <taxon>Bacteria</taxon>
        <taxon>Pseudomonadati</taxon>
        <taxon>Pseudomonadota</taxon>
        <taxon>Alphaproteobacteria</taxon>
        <taxon>Hyphomicrobiales</taxon>
        <taxon>Rhizobiaceae</taxon>
        <taxon>Liberibacter</taxon>
    </lineage>
</organism>
<reference evidence="1 2" key="1">
    <citation type="journal article" date="2015" name="Genome Announc.">
        <title>Complete Genome Sequence of 'Candidatus Liberibacter africanus,' a Bacterium Associated with Citrus Huanglongbing.</title>
        <authorList>
            <person name="Lin H."/>
            <person name="Pietersen G."/>
            <person name="Han C."/>
            <person name="Read D.A."/>
            <person name="Lou B."/>
            <person name="Gupta G."/>
            <person name="Civerolo E.L."/>
        </authorList>
    </citation>
    <scope>NUCLEOTIDE SEQUENCE [LARGE SCALE GENOMIC DNA]</scope>
    <source>
        <strain evidence="1 2">PTSAPSY</strain>
    </source>
</reference>
<proteinExistence type="predicted"/>
<protein>
    <submittedName>
        <fullName evidence="1">Uncharacterized protein</fullName>
    </submittedName>
</protein>
<sequence length="72" mass="8730">MCFSSFIATFIYSLINSYGRLIDTFIGIMDSLMDRFEKIGQYCFEKLRKLKKPPTKIIFKKDKILRNRRRKR</sequence>
<gene>
    <name evidence="1" type="ORF">G293_05005</name>
</gene>
<name>A0A0G3I400_LIBAF</name>
<dbReference type="KEGG" id="lau:G293_05005"/>
<dbReference type="EMBL" id="CP004021">
    <property type="protein sequence ID" value="AKK20616.1"/>
    <property type="molecule type" value="Genomic_DNA"/>
</dbReference>
<evidence type="ECO:0000313" key="1">
    <source>
        <dbReference type="EMBL" id="AKK20616.1"/>
    </source>
</evidence>
<keyword evidence="2" id="KW-1185">Reference proteome</keyword>
<dbReference type="Proteomes" id="UP000035503">
    <property type="component" value="Chromosome"/>
</dbReference>